<evidence type="ECO:0000256" key="1">
    <source>
        <dbReference type="SAM" id="Phobius"/>
    </source>
</evidence>
<dbReference type="GO" id="GO:0016989">
    <property type="term" value="F:sigma factor antagonist activity"/>
    <property type="evidence" value="ECO:0007669"/>
    <property type="project" value="TreeGrafter"/>
</dbReference>
<dbReference type="Gene3D" id="3.55.50.30">
    <property type="match status" value="1"/>
</dbReference>
<name>A0A934PRT8_9SPHI</name>
<keyword evidence="1" id="KW-0812">Transmembrane</keyword>
<dbReference type="Pfam" id="PF04773">
    <property type="entry name" value="FecR"/>
    <property type="match status" value="1"/>
</dbReference>
<accession>A0A934PRT8</accession>
<dbReference type="InterPro" id="IPR012373">
    <property type="entry name" value="Ferrdict_sens_TM"/>
</dbReference>
<dbReference type="FunFam" id="2.60.120.1440:FF:000001">
    <property type="entry name" value="Putative anti-sigma factor"/>
    <property type="match status" value="1"/>
</dbReference>
<dbReference type="RefSeq" id="WP_200064254.1">
    <property type="nucleotide sequence ID" value="NZ_JAEHFW010000001.1"/>
</dbReference>
<dbReference type="Gene3D" id="2.60.120.1440">
    <property type="match status" value="1"/>
</dbReference>
<dbReference type="PANTHER" id="PTHR30273:SF2">
    <property type="entry name" value="PROTEIN FECR"/>
    <property type="match status" value="1"/>
</dbReference>
<organism evidence="4 5">
    <name type="scientific">Mucilaginibacter segetis</name>
    <dbReference type="NCBI Taxonomy" id="2793071"/>
    <lineage>
        <taxon>Bacteria</taxon>
        <taxon>Pseudomonadati</taxon>
        <taxon>Bacteroidota</taxon>
        <taxon>Sphingobacteriia</taxon>
        <taxon>Sphingobacteriales</taxon>
        <taxon>Sphingobacteriaceae</taxon>
        <taxon>Mucilaginibacter</taxon>
    </lineage>
</organism>
<sequence>MQKIDIKDLLSKYKTGTISEEELSLLEDWYLQWQVSSHKIDDEEFEKLKDEVWQTLMVLPPTSKPRSVWPRVSIAASILILLSVGLFLFSREKKTQEKQDQQVVKNDVAPGSNKAVLTLANGAHILLTDAKNGKLADQNNMQISKTADGRIAYTKSGHSSPNTDNAPAYNTMTTPRGGQYQLSLSDGTKVWLNAASSITYPVVFSGTKRNVEITGEAYFEVAHNKDMPFVVSSGNQKIQVLGTHFNIKAYADDDAMSTTLVQGSVLVENLTSGKTRKLTPGQQANIALKKGDIHISKVNTDEVISWKNGYFIFDNEDITSIMKMLSRWYNVDVVYSHINKNEKFGGTFSRSSNLSEIFANLELVGKVHFNIINKKILVTN</sequence>
<dbReference type="PANTHER" id="PTHR30273">
    <property type="entry name" value="PERIPLASMIC SIGNAL SENSOR AND SIGMA FACTOR ACTIVATOR FECR-RELATED"/>
    <property type="match status" value="1"/>
</dbReference>
<proteinExistence type="predicted"/>
<reference evidence="4" key="1">
    <citation type="submission" date="2020-12" db="EMBL/GenBank/DDBJ databases">
        <title>Bacterial novel species Mucilaginibacter sp. SD-g isolated from soil.</title>
        <authorList>
            <person name="Jung H.-Y."/>
        </authorList>
    </citation>
    <scope>NUCLEOTIDE SEQUENCE</scope>
    <source>
        <strain evidence="4">SD-g</strain>
    </source>
</reference>
<dbReference type="AlphaFoldDB" id="A0A934PRT8"/>
<keyword evidence="1" id="KW-0472">Membrane</keyword>
<feature type="transmembrane region" description="Helical" evidence="1">
    <location>
        <begin position="68"/>
        <end position="89"/>
    </location>
</feature>
<feature type="domain" description="Protein FecR C-terminal" evidence="3">
    <location>
        <begin position="310"/>
        <end position="378"/>
    </location>
</feature>
<evidence type="ECO:0000313" key="5">
    <source>
        <dbReference type="Proteomes" id="UP000613193"/>
    </source>
</evidence>
<dbReference type="EMBL" id="JAEHFW010000001">
    <property type="protein sequence ID" value="MBK0378451.1"/>
    <property type="molecule type" value="Genomic_DNA"/>
</dbReference>
<feature type="domain" description="FecR protein" evidence="2">
    <location>
        <begin position="171"/>
        <end position="265"/>
    </location>
</feature>
<protein>
    <submittedName>
        <fullName evidence="4">FecR family protein</fullName>
    </submittedName>
</protein>
<evidence type="ECO:0000259" key="3">
    <source>
        <dbReference type="Pfam" id="PF16344"/>
    </source>
</evidence>
<gene>
    <name evidence="4" type="ORF">I5M19_03980</name>
</gene>
<dbReference type="InterPro" id="IPR032508">
    <property type="entry name" value="FecR_C"/>
</dbReference>
<keyword evidence="1" id="KW-1133">Transmembrane helix</keyword>
<evidence type="ECO:0000259" key="2">
    <source>
        <dbReference type="Pfam" id="PF04773"/>
    </source>
</evidence>
<dbReference type="Pfam" id="PF16344">
    <property type="entry name" value="FecR_C"/>
    <property type="match status" value="1"/>
</dbReference>
<comment type="caution">
    <text evidence="4">The sequence shown here is derived from an EMBL/GenBank/DDBJ whole genome shotgun (WGS) entry which is preliminary data.</text>
</comment>
<dbReference type="InterPro" id="IPR006860">
    <property type="entry name" value="FecR"/>
</dbReference>
<keyword evidence="5" id="KW-1185">Reference proteome</keyword>
<dbReference type="PIRSF" id="PIRSF018266">
    <property type="entry name" value="FecR"/>
    <property type="match status" value="1"/>
</dbReference>
<dbReference type="Proteomes" id="UP000613193">
    <property type="component" value="Unassembled WGS sequence"/>
</dbReference>
<evidence type="ECO:0000313" key="4">
    <source>
        <dbReference type="EMBL" id="MBK0378451.1"/>
    </source>
</evidence>